<comment type="caution">
    <text evidence="1">The sequence shown here is derived from an EMBL/GenBank/DDBJ whole genome shotgun (WGS) entry which is preliminary data.</text>
</comment>
<dbReference type="Proteomes" id="UP000230002">
    <property type="component" value="Unassembled WGS sequence"/>
</dbReference>
<proteinExistence type="predicted"/>
<dbReference type="OrthoDB" id="2756160at2759"/>
<gene>
    <name evidence="1" type="ORF">GSI_07873</name>
</gene>
<dbReference type="EMBL" id="AYKW01000017">
    <property type="protein sequence ID" value="PIL29962.1"/>
    <property type="molecule type" value="Genomic_DNA"/>
</dbReference>
<dbReference type="AlphaFoldDB" id="A0A2G8S848"/>
<name>A0A2G8S848_9APHY</name>
<protein>
    <submittedName>
        <fullName evidence="1">Uncharacterized protein</fullName>
    </submittedName>
</protein>
<evidence type="ECO:0000313" key="1">
    <source>
        <dbReference type="EMBL" id="PIL29962.1"/>
    </source>
</evidence>
<sequence>MPWIDAYREDLQKWIDLTWERANSLRPPTAVDFSWWSTWPVPLYGLACAAHWRFRAFKPRRLPTLTTVTLPEIYGIFALGHVSHLEANRLSRKVAEDPGLKVIQRVATWARKEYRRYPERFTVPVGLEDLEGVDYTGLLLKGVPEDDFHFRRFALRLSWADTEYRTAASYLLTRRVRLAAPRTIPYRDVALVTLFVSEELDGGSSIIRPAFLRDMPLMAKYAGFVFVSTLTRWISSSSSSGALRTNALLERYFVYFFAFKWLGGRYCHYASLLGLEEPSKGVVAFLTGLSFMDWHIKHGTYVAEGDPGAMFAELGLEVPPWFGEV</sequence>
<organism evidence="1 2">
    <name type="scientific">Ganoderma sinense ZZ0214-1</name>
    <dbReference type="NCBI Taxonomy" id="1077348"/>
    <lineage>
        <taxon>Eukaryota</taxon>
        <taxon>Fungi</taxon>
        <taxon>Dikarya</taxon>
        <taxon>Basidiomycota</taxon>
        <taxon>Agaricomycotina</taxon>
        <taxon>Agaricomycetes</taxon>
        <taxon>Polyporales</taxon>
        <taxon>Polyporaceae</taxon>
        <taxon>Ganoderma</taxon>
    </lineage>
</organism>
<reference evidence="1 2" key="1">
    <citation type="journal article" date="2015" name="Sci. Rep.">
        <title>Chromosome-level genome map provides insights into diverse defense mechanisms in the medicinal fungus Ganoderma sinense.</title>
        <authorList>
            <person name="Zhu Y."/>
            <person name="Xu J."/>
            <person name="Sun C."/>
            <person name="Zhou S."/>
            <person name="Xu H."/>
            <person name="Nelson D.R."/>
            <person name="Qian J."/>
            <person name="Song J."/>
            <person name="Luo H."/>
            <person name="Xiang L."/>
            <person name="Li Y."/>
            <person name="Xu Z."/>
            <person name="Ji A."/>
            <person name="Wang L."/>
            <person name="Lu S."/>
            <person name="Hayward A."/>
            <person name="Sun W."/>
            <person name="Li X."/>
            <person name="Schwartz D.C."/>
            <person name="Wang Y."/>
            <person name="Chen S."/>
        </authorList>
    </citation>
    <scope>NUCLEOTIDE SEQUENCE [LARGE SCALE GENOMIC DNA]</scope>
    <source>
        <strain evidence="1 2">ZZ0214-1</strain>
    </source>
</reference>
<evidence type="ECO:0000313" key="2">
    <source>
        <dbReference type="Proteomes" id="UP000230002"/>
    </source>
</evidence>
<accession>A0A2G8S848</accession>
<keyword evidence="2" id="KW-1185">Reference proteome</keyword>